<feature type="domain" description="CCHC-type" evidence="3">
    <location>
        <begin position="290"/>
        <end position="304"/>
    </location>
</feature>
<dbReference type="Pfam" id="PF14223">
    <property type="entry name" value="Retrotran_gag_2"/>
    <property type="match status" value="1"/>
</dbReference>
<dbReference type="Pfam" id="PF00098">
    <property type="entry name" value="zf-CCHC"/>
    <property type="match status" value="2"/>
</dbReference>
<dbReference type="InterPro" id="IPR001878">
    <property type="entry name" value="Znf_CCHC"/>
</dbReference>
<name>A0A9W7HXP9_HIBTR</name>
<dbReference type="PANTHER" id="PTHR47481:SF14">
    <property type="entry name" value="RETROTRANSPOSON COPIA-LIKE N-TERMINAL DOMAIN-CONTAINING PROTEIN"/>
    <property type="match status" value="1"/>
</dbReference>
<evidence type="ECO:0000256" key="1">
    <source>
        <dbReference type="PROSITE-ProRule" id="PRU00047"/>
    </source>
</evidence>
<dbReference type="SUPFAM" id="SSF57756">
    <property type="entry name" value="Retrovirus zinc finger-like domains"/>
    <property type="match status" value="1"/>
</dbReference>
<keyword evidence="1" id="KW-0863">Zinc-finger</keyword>
<keyword evidence="1" id="KW-0479">Metal-binding</keyword>
<feature type="region of interest" description="Disordered" evidence="2">
    <location>
        <begin position="212"/>
        <end position="250"/>
    </location>
</feature>
<organism evidence="4 5">
    <name type="scientific">Hibiscus trionum</name>
    <name type="common">Flower of an hour</name>
    <dbReference type="NCBI Taxonomy" id="183268"/>
    <lineage>
        <taxon>Eukaryota</taxon>
        <taxon>Viridiplantae</taxon>
        <taxon>Streptophyta</taxon>
        <taxon>Embryophyta</taxon>
        <taxon>Tracheophyta</taxon>
        <taxon>Spermatophyta</taxon>
        <taxon>Magnoliopsida</taxon>
        <taxon>eudicotyledons</taxon>
        <taxon>Gunneridae</taxon>
        <taxon>Pentapetalae</taxon>
        <taxon>rosids</taxon>
        <taxon>malvids</taxon>
        <taxon>Malvales</taxon>
        <taxon>Malvaceae</taxon>
        <taxon>Malvoideae</taxon>
        <taxon>Hibiscus</taxon>
    </lineage>
</organism>
<evidence type="ECO:0000313" key="4">
    <source>
        <dbReference type="EMBL" id="GMI85554.1"/>
    </source>
</evidence>
<dbReference type="GO" id="GO:0003676">
    <property type="term" value="F:nucleic acid binding"/>
    <property type="evidence" value="ECO:0007669"/>
    <property type="project" value="InterPro"/>
</dbReference>
<proteinExistence type="predicted"/>
<evidence type="ECO:0000256" key="2">
    <source>
        <dbReference type="SAM" id="MobiDB-lite"/>
    </source>
</evidence>
<sequence>MADFESTSNGIRKLNNHNYGYWETCIESYLQGQDLWEIVAGTDTTPPPKENAEALRKWKIKAGRALYILKTIIEEDLLEHIRDEKTPKAAWETLAKLFSKKNEARLQLLENELASISQGSLSIAQYFTKVKSIYREISQLAPDEKVSEARMKRIIIHGLRPEYNGFIAAVRGWPTQPSLVELENLLANQEELAKQMNGVTIKDEEEALFTNKRKGTSRRQRVSNEIRTQEDKFQSRDRSNISGGARCRKEDYHQQYEEKDRRQNGECFNCGRKGHFARDCRLPMRESRECFNCGKKNHFAQDCRVPRRQTF</sequence>
<dbReference type="PROSITE" id="PS50158">
    <property type="entry name" value="ZF_CCHC"/>
    <property type="match status" value="2"/>
</dbReference>
<feature type="compositionally biased region" description="Basic residues" evidence="2">
    <location>
        <begin position="212"/>
        <end position="221"/>
    </location>
</feature>
<evidence type="ECO:0000259" key="3">
    <source>
        <dbReference type="PROSITE" id="PS50158"/>
    </source>
</evidence>
<reference evidence="4" key="1">
    <citation type="submission" date="2023-05" db="EMBL/GenBank/DDBJ databases">
        <title>Genome and transcriptome analyses reveal genes involved in the formation of fine ridges on petal epidermal cells in Hibiscus trionum.</title>
        <authorList>
            <person name="Koshimizu S."/>
            <person name="Masuda S."/>
            <person name="Ishii T."/>
            <person name="Shirasu K."/>
            <person name="Hoshino A."/>
            <person name="Arita M."/>
        </authorList>
    </citation>
    <scope>NUCLEOTIDE SEQUENCE</scope>
    <source>
        <strain evidence="4">Hamamatsu line</strain>
    </source>
</reference>
<dbReference type="InterPro" id="IPR036875">
    <property type="entry name" value="Znf_CCHC_sf"/>
</dbReference>
<comment type="caution">
    <text evidence="4">The sequence shown here is derived from an EMBL/GenBank/DDBJ whole genome shotgun (WGS) entry which is preliminary data.</text>
</comment>
<gene>
    <name evidence="4" type="ORF">HRI_002224700</name>
</gene>
<dbReference type="AlphaFoldDB" id="A0A9W7HXP9"/>
<feature type="domain" description="CCHC-type" evidence="3">
    <location>
        <begin position="267"/>
        <end position="281"/>
    </location>
</feature>
<keyword evidence="5" id="KW-1185">Reference proteome</keyword>
<keyword evidence="1" id="KW-0862">Zinc</keyword>
<dbReference type="SMART" id="SM00343">
    <property type="entry name" value="ZnF_C2HC"/>
    <property type="match status" value="2"/>
</dbReference>
<dbReference type="OrthoDB" id="1626798at2759"/>
<evidence type="ECO:0000313" key="5">
    <source>
        <dbReference type="Proteomes" id="UP001165190"/>
    </source>
</evidence>
<dbReference type="GO" id="GO:0008270">
    <property type="term" value="F:zinc ion binding"/>
    <property type="evidence" value="ECO:0007669"/>
    <property type="project" value="UniProtKB-KW"/>
</dbReference>
<dbReference type="Proteomes" id="UP001165190">
    <property type="component" value="Unassembled WGS sequence"/>
</dbReference>
<protein>
    <recommendedName>
        <fullName evidence="3">CCHC-type domain-containing protein</fullName>
    </recommendedName>
</protein>
<feature type="compositionally biased region" description="Basic and acidic residues" evidence="2">
    <location>
        <begin position="222"/>
        <end position="239"/>
    </location>
</feature>
<dbReference type="EMBL" id="BSYR01000020">
    <property type="protein sequence ID" value="GMI85554.1"/>
    <property type="molecule type" value="Genomic_DNA"/>
</dbReference>
<dbReference type="Gene3D" id="4.10.60.10">
    <property type="entry name" value="Zinc finger, CCHC-type"/>
    <property type="match status" value="2"/>
</dbReference>
<accession>A0A9W7HXP9</accession>
<dbReference type="PANTHER" id="PTHR47481">
    <property type="match status" value="1"/>
</dbReference>